<dbReference type="RefSeq" id="WP_169250498.1">
    <property type="nucleotide sequence ID" value="NZ_SPMZ01000082.1"/>
</dbReference>
<gene>
    <name evidence="1" type="ORF">E4P82_19720</name>
</gene>
<sequence>MSYHLCQVEDRLQKAFGRALQQIDAGASENRKLSSQKLEPDIGHQPALQQANIAPVLVDGRDRWQYGVGFRQGELKGKMTIIGDPADFNQKRVWTIHARDQRPYLIFLLRAQLYLTYRGIPHDLHHRTARRLIHGSQRIGGISTWMHLTIQEEALEFAGIPLSEPTGFRDVEPSLGILKSPATAKVLKAFVATPPPGGMHRVFPGDKLFLLTVWSTPSISRELPVNAPVGGLVERVLVKAGDSVGKDQELVRLRDPFQKDPWPYTRGCSTP</sequence>
<organism evidence="1 2">
    <name type="scientific">Candidatus Competibacter phosphatis</name>
    <dbReference type="NCBI Taxonomy" id="221280"/>
    <lineage>
        <taxon>Bacteria</taxon>
        <taxon>Pseudomonadati</taxon>
        <taxon>Pseudomonadota</taxon>
        <taxon>Gammaproteobacteria</taxon>
        <taxon>Candidatus Competibacteraceae</taxon>
        <taxon>Candidatus Competibacter</taxon>
    </lineage>
</organism>
<dbReference type="Proteomes" id="UP000760480">
    <property type="component" value="Unassembled WGS sequence"/>
</dbReference>
<reference evidence="1 2" key="1">
    <citation type="submission" date="2019-03" db="EMBL/GenBank/DDBJ databases">
        <title>Metabolic reconstructions from genomes of highly enriched 'Candidatus Accumulibacter' and 'Candidatus Competibacter' bioreactor populations.</title>
        <authorList>
            <person name="Annavajhala M.K."/>
            <person name="Welles L."/>
            <person name="Abbas B."/>
            <person name="Sorokin D."/>
            <person name="Park H."/>
            <person name="Van Loosdrecht M."/>
            <person name="Chandran K."/>
        </authorList>
    </citation>
    <scope>NUCLEOTIDE SEQUENCE [LARGE SCALE GENOMIC DNA]</scope>
    <source>
        <strain evidence="1 2">SBR_G</strain>
    </source>
</reference>
<evidence type="ECO:0000313" key="2">
    <source>
        <dbReference type="Proteomes" id="UP000760480"/>
    </source>
</evidence>
<dbReference type="EMBL" id="SPMZ01000082">
    <property type="protein sequence ID" value="NMQ21230.1"/>
    <property type="molecule type" value="Genomic_DNA"/>
</dbReference>
<comment type="caution">
    <text evidence="1">The sequence shown here is derived from an EMBL/GenBank/DDBJ whole genome shotgun (WGS) entry which is preliminary data.</text>
</comment>
<accession>A0ABX1TS87</accession>
<evidence type="ECO:0000313" key="1">
    <source>
        <dbReference type="EMBL" id="NMQ21230.1"/>
    </source>
</evidence>
<keyword evidence="2" id="KW-1185">Reference proteome</keyword>
<name>A0ABX1TS87_9GAMM</name>
<protein>
    <recommendedName>
        <fullName evidence="3">Lipoyl-binding domain-containing protein</fullName>
    </recommendedName>
</protein>
<dbReference type="Gene3D" id="2.40.50.100">
    <property type="match status" value="1"/>
</dbReference>
<evidence type="ECO:0008006" key="3">
    <source>
        <dbReference type="Google" id="ProtNLM"/>
    </source>
</evidence>
<proteinExistence type="predicted"/>